<comment type="caution">
    <text evidence="2">The sequence shown here is derived from an EMBL/GenBank/DDBJ whole genome shotgun (WGS) entry which is preliminary data.</text>
</comment>
<organism evidence="2 3">
    <name type="scientific">Alteromonas sediminis</name>
    <dbReference type="NCBI Taxonomy" id="2259342"/>
    <lineage>
        <taxon>Bacteria</taxon>
        <taxon>Pseudomonadati</taxon>
        <taxon>Pseudomonadota</taxon>
        <taxon>Gammaproteobacteria</taxon>
        <taxon>Alteromonadales</taxon>
        <taxon>Alteromonadaceae</taxon>
        <taxon>Alteromonas/Salinimonas group</taxon>
        <taxon>Alteromonas</taxon>
    </lineage>
</organism>
<name>A0A3N5YAH2_9ALTE</name>
<dbReference type="AlphaFoldDB" id="A0A3N5YAH2"/>
<sequence length="129" mass="14039">MKQLITLSLATGLLLSASAYAEEKYDHFPSLEAPDVATALCNIQTYNEKLAALTSAENIDTASMVKIHELTYTLENALARLKTTIAETAQALEEVHLASESIKADVIKKSAKTYFSGTEALLAKHHCQQ</sequence>
<dbReference type="RefSeq" id="WP_124028406.1">
    <property type="nucleotide sequence ID" value="NZ_JBHRSN010000007.1"/>
</dbReference>
<dbReference type="EMBL" id="RPOK01000004">
    <property type="protein sequence ID" value="RPJ65775.1"/>
    <property type="molecule type" value="Genomic_DNA"/>
</dbReference>
<dbReference type="Proteomes" id="UP000275281">
    <property type="component" value="Unassembled WGS sequence"/>
</dbReference>
<accession>A0A3N5YAH2</accession>
<feature type="signal peptide" evidence="1">
    <location>
        <begin position="1"/>
        <end position="21"/>
    </location>
</feature>
<proteinExistence type="predicted"/>
<evidence type="ECO:0000256" key="1">
    <source>
        <dbReference type="SAM" id="SignalP"/>
    </source>
</evidence>
<keyword evidence="3" id="KW-1185">Reference proteome</keyword>
<reference evidence="2 3" key="1">
    <citation type="submission" date="2018-11" db="EMBL/GenBank/DDBJ databases">
        <authorList>
            <person name="Ye M.-Q."/>
            <person name="Du Z.-J."/>
        </authorList>
    </citation>
    <scope>NUCLEOTIDE SEQUENCE [LARGE SCALE GENOMIC DNA]</scope>
    <source>
        <strain evidence="2 3">U0105</strain>
    </source>
</reference>
<gene>
    <name evidence="2" type="ORF">DRW07_13245</name>
</gene>
<feature type="chain" id="PRO_5018215754" evidence="1">
    <location>
        <begin position="22"/>
        <end position="129"/>
    </location>
</feature>
<evidence type="ECO:0000313" key="3">
    <source>
        <dbReference type="Proteomes" id="UP000275281"/>
    </source>
</evidence>
<protein>
    <submittedName>
        <fullName evidence="2">Uncharacterized protein</fullName>
    </submittedName>
</protein>
<evidence type="ECO:0000313" key="2">
    <source>
        <dbReference type="EMBL" id="RPJ65775.1"/>
    </source>
</evidence>
<dbReference type="InterPro" id="IPR046634">
    <property type="entry name" value="DUF6746"/>
</dbReference>
<keyword evidence="1" id="KW-0732">Signal</keyword>
<dbReference type="Pfam" id="PF20531">
    <property type="entry name" value="DUF6746"/>
    <property type="match status" value="1"/>
</dbReference>
<dbReference type="OrthoDB" id="5975812at2"/>